<evidence type="ECO:0000313" key="2">
    <source>
        <dbReference type="EMBL" id="JAI01239.1"/>
    </source>
</evidence>
<accession>A0A0E9XHT1</accession>
<keyword evidence="1" id="KW-0812">Transmembrane</keyword>
<reference evidence="2" key="2">
    <citation type="journal article" date="2015" name="Fish Shellfish Immunol.">
        <title>Early steps in the European eel (Anguilla anguilla)-Vibrio vulnificus interaction in the gills: Role of the RtxA13 toxin.</title>
        <authorList>
            <person name="Callol A."/>
            <person name="Pajuelo D."/>
            <person name="Ebbesson L."/>
            <person name="Teles M."/>
            <person name="MacKenzie S."/>
            <person name="Amaro C."/>
        </authorList>
    </citation>
    <scope>NUCLEOTIDE SEQUENCE</scope>
</reference>
<keyword evidence="1" id="KW-0472">Membrane</keyword>
<reference evidence="2" key="1">
    <citation type="submission" date="2014-11" db="EMBL/GenBank/DDBJ databases">
        <authorList>
            <person name="Amaro Gonzalez C."/>
        </authorList>
    </citation>
    <scope>NUCLEOTIDE SEQUENCE</scope>
</reference>
<dbReference type="AlphaFoldDB" id="A0A0E9XHT1"/>
<sequence>MTFVNSNNCSGTARLPMVIQKKSRKTLFGYNFMPIVIREYGAAVFNHFFVHLVALFHRLLHKMCQK</sequence>
<proteinExistence type="predicted"/>
<organism evidence="2">
    <name type="scientific">Anguilla anguilla</name>
    <name type="common">European freshwater eel</name>
    <name type="synonym">Muraena anguilla</name>
    <dbReference type="NCBI Taxonomy" id="7936"/>
    <lineage>
        <taxon>Eukaryota</taxon>
        <taxon>Metazoa</taxon>
        <taxon>Chordata</taxon>
        <taxon>Craniata</taxon>
        <taxon>Vertebrata</taxon>
        <taxon>Euteleostomi</taxon>
        <taxon>Actinopterygii</taxon>
        <taxon>Neopterygii</taxon>
        <taxon>Teleostei</taxon>
        <taxon>Anguilliformes</taxon>
        <taxon>Anguillidae</taxon>
        <taxon>Anguilla</taxon>
    </lineage>
</organism>
<protein>
    <submittedName>
        <fullName evidence="2">Uncharacterized protein</fullName>
    </submittedName>
</protein>
<evidence type="ECO:0000256" key="1">
    <source>
        <dbReference type="SAM" id="Phobius"/>
    </source>
</evidence>
<feature type="transmembrane region" description="Helical" evidence="1">
    <location>
        <begin position="40"/>
        <end position="60"/>
    </location>
</feature>
<name>A0A0E9XHT1_ANGAN</name>
<dbReference type="EMBL" id="GBXM01007339">
    <property type="protein sequence ID" value="JAI01239.1"/>
    <property type="molecule type" value="Transcribed_RNA"/>
</dbReference>
<keyword evidence="1" id="KW-1133">Transmembrane helix</keyword>